<evidence type="ECO:0000256" key="1">
    <source>
        <dbReference type="ARBA" id="ARBA00008061"/>
    </source>
</evidence>
<dbReference type="Pfam" id="PF00128">
    <property type="entry name" value="Alpha-amylase"/>
    <property type="match status" value="1"/>
</dbReference>
<dbReference type="CDD" id="cd11234">
    <property type="entry name" value="E_set_GDE_N"/>
    <property type="match status" value="1"/>
</dbReference>
<accession>A0A9D2H8N0</accession>
<reference evidence="4" key="2">
    <citation type="submission" date="2021-04" db="EMBL/GenBank/DDBJ databases">
        <authorList>
            <person name="Gilroy R."/>
        </authorList>
    </citation>
    <scope>NUCLEOTIDE SEQUENCE</scope>
    <source>
        <strain evidence="4">ChiSjej2B20-11307</strain>
    </source>
</reference>
<dbReference type="AlphaFoldDB" id="A0A9D2H8N0"/>
<dbReference type="SMART" id="SM00642">
    <property type="entry name" value="Aamy"/>
    <property type="match status" value="1"/>
</dbReference>
<comment type="caution">
    <text evidence="4">The sequence shown here is derived from an EMBL/GenBank/DDBJ whole genome shotgun (WGS) entry which is preliminary data.</text>
</comment>
<feature type="domain" description="Glycosyl hydrolase family 13 catalytic" evidence="3">
    <location>
        <begin position="136"/>
        <end position="448"/>
    </location>
</feature>
<organism evidence="4 5">
    <name type="scientific">Candidatus Mediterraneibacter pullicola</name>
    <dbReference type="NCBI Taxonomy" id="2838682"/>
    <lineage>
        <taxon>Bacteria</taxon>
        <taxon>Bacillati</taxon>
        <taxon>Bacillota</taxon>
        <taxon>Clostridia</taxon>
        <taxon>Lachnospirales</taxon>
        <taxon>Lachnospiraceae</taxon>
        <taxon>Mediterraneibacter</taxon>
    </lineage>
</organism>
<dbReference type="Proteomes" id="UP000824223">
    <property type="component" value="Unassembled WGS sequence"/>
</dbReference>
<dbReference type="InterPro" id="IPR013780">
    <property type="entry name" value="Glyco_hydro_b"/>
</dbReference>
<dbReference type="SUPFAM" id="SSF51011">
    <property type="entry name" value="Glycosyl hydrolase domain"/>
    <property type="match status" value="1"/>
</dbReference>
<evidence type="ECO:0000313" key="4">
    <source>
        <dbReference type="EMBL" id="HJA05922.1"/>
    </source>
</evidence>
<proteinExistence type="inferred from homology"/>
<feature type="compositionally biased region" description="Basic and acidic residues" evidence="2">
    <location>
        <begin position="593"/>
        <end position="611"/>
    </location>
</feature>
<dbReference type="SUPFAM" id="SSF51445">
    <property type="entry name" value="(Trans)glycosidases"/>
    <property type="match status" value="1"/>
</dbReference>
<evidence type="ECO:0000313" key="5">
    <source>
        <dbReference type="Proteomes" id="UP000824223"/>
    </source>
</evidence>
<dbReference type="PANTHER" id="PTHR43002">
    <property type="entry name" value="GLYCOGEN DEBRANCHING ENZYME"/>
    <property type="match status" value="1"/>
</dbReference>
<dbReference type="InterPro" id="IPR006047">
    <property type="entry name" value="GH13_cat_dom"/>
</dbReference>
<comment type="similarity">
    <text evidence="1">Belongs to the glycosyl hydrolase 13 family.</text>
</comment>
<dbReference type="SUPFAM" id="SSF81296">
    <property type="entry name" value="E set domains"/>
    <property type="match status" value="1"/>
</dbReference>
<sequence length="611" mass="69617">MKKTSGRPQPFGAVVEGNSVNFAVHVPKGKSCALLLYRIGKETPEQIFDMPEEEGIGEVRFLKIEDIEAKSYEYNYQIGGKVCIDPYVKEITGRHVFGKARDLSEHQVRGRLVCQEYNWGDDRRLHLPWDEVVGYSLHVRGFTKHSSSRVKHKGTYQGVIEKIPYLKELGVNQIQCMPVYEFEECERGKINYWGYGPAYYFAPKEAYAAGESAVRELKDMVRECHKAGIEVVLEMPFTENVSVYTVMECLRYYMLEYHIDGFVVNPYNVPWEFLTEDPLLKDVKLMRKDDAFQNVMRRFLKGDENMVNDVVWALRHHSASDGKCNYITAHTGFTLWDLVSYDGKHNDANGENNTDGPDYNYSWNCGIEGPSRKRVVTELRKNQVRNAFFLLLMAQGTPCILAGDEFYNSQRGNNNVYCQDNETGWVDWSRLKTDDTLFRYVKGLIAFRKVHPCLHRKEELKGLDQTACGMPDVSYHGENAWQIQNEVSSRQLGVLYSGSGTGGSDCFAAYNMHWVPHAYALPSPGKGKAWCMAVCTADGNLEQPELLENQKEIVLRERSIALLVSVKDERKNEKPSGRQAKGGKKSVQAAVQIEKETDASDEKTEKERKGS</sequence>
<dbReference type="InterPro" id="IPR013783">
    <property type="entry name" value="Ig-like_fold"/>
</dbReference>
<dbReference type="Gene3D" id="2.60.40.10">
    <property type="entry name" value="Immunoglobulins"/>
    <property type="match status" value="1"/>
</dbReference>
<dbReference type="Gene3D" id="2.60.40.1180">
    <property type="entry name" value="Golgi alpha-mannosidase II"/>
    <property type="match status" value="1"/>
</dbReference>
<name>A0A9D2H8N0_9FIRM</name>
<gene>
    <name evidence="4" type="ORF">H9798_02060</name>
</gene>
<protein>
    <submittedName>
        <fullName evidence="4">Glycogen debranching protein</fullName>
    </submittedName>
</protein>
<evidence type="ECO:0000259" key="3">
    <source>
        <dbReference type="SMART" id="SM00642"/>
    </source>
</evidence>
<reference evidence="4" key="1">
    <citation type="journal article" date="2021" name="PeerJ">
        <title>Extensive microbial diversity within the chicken gut microbiome revealed by metagenomics and culture.</title>
        <authorList>
            <person name="Gilroy R."/>
            <person name="Ravi A."/>
            <person name="Getino M."/>
            <person name="Pursley I."/>
            <person name="Horton D.L."/>
            <person name="Alikhan N.F."/>
            <person name="Baker D."/>
            <person name="Gharbi K."/>
            <person name="Hall N."/>
            <person name="Watson M."/>
            <person name="Adriaenssens E.M."/>
            <person name="Foster-Nyarko E."/>
            <person name="Jarju S."/>
            <person name="Secka A."/>
            <person name="Antonio M."/>
            <person name="Oren A."/>
            <person name="Chaudhuri R.R."/>
            <person name="La Ragione R."/>
            <person name="Hildebrand F."/>
            <person name="Pallen M.J."/>
        </authorList>
    </citation>
    <scope>NUCLEOTIDE SEQUENCE</scope>
    <source>
        <strain evidence="4">ChiSjej2B20-11307</strain>
    </source>
</reference>
<dbReference type="GO" id="GO:0005975">
    <property type="term" value="P:carbohydrate metabolic process"/>
    <property type="evidence" value="ECO:0007669"/>
    <property type="project" value="InterPro"/>
</dbReference>
<evidence type="ECO:0000256" key="2">
    <source>
        <dbReference type="SAM" id="MobiDB-lite"/>
    </source>
</evidence>
<feature type="region of interest" description="Disordered" evidence="2">
    <location>
        <begin position="569"/>
        <end position="611"/>
    </location>
</feature>
<dbReference type="InterPro" id="IPR014756">
    <property type="entry name" value="Ig_E-set"/>
</dbReference>
<dbReference type="InterPro" id="IPR017853">
    <property type="entry name" value="GH"/>
</dbReference>
<dbReference type="EMBL" id="DXAK01000008">
    <property type="protein sequence ID" value="HJA05922.1"/>
    <property type="molecule type" value="Genomic_DNA"/>
</dbReference>
<dbReference type="Gene3D" id="3.20.20.80">
    <property type="entry name" value="Glycosidases"/>
    <property type="match status" value="2"/>
</dbReference>